<dbReference type="InterPro" id="IPR003265">
    <property type="entry name" value="HhH-GPD_domain"/>
</dbReference>
<dbReference type="GO" id="GO:0140078">
    <property type="term" value="F:class I DNA-(apurinic or apyrimidinic site) endonuclease activity"/>
    <property type="evidence" value="ECO:0007669"/>
    <property type="project" value="UniProtKB-EC"/>
</dbReference>
<dbReference type="InterPro" id="IPR012904">
    <property type="entry name" value="OGG_N"/>
</dbReference>
<dbReference type="GeneID" id="67212881"/>
<comment type="similarity">
    <text evidence="1">Belongs to the type-1 OGG1 family.</text>
</comment>
<keyword evidence="3" id="KW-0227">DNA damage</keyword>
<dbReference type="GO" id="GO:0006281">
    <property type="term" value="P:DNA repair"/>
    <property type="evidence" value="ECO:0007669"/>
    <property type="project" value="UniProtKB-KW"/>
</dbReference>
<evidence type="ECO:0000256" key="7">
    <source>
        <dbReference type="ARBA" id="ARBA00023268"/>
    </source>
</evidence>
<dbReference type="PANTHER" id="PTHR10242">
    <property type="entry name" value="8-OXOGUANINE DNA GLYCOSYLASE"/>
    <property type="match status" value="1"/>
</dbReference>
<dbReference type="Gene3D" id="3.30.310.260">
    <property type="match status" value="1"/>
</dbReference>
<protein>
    <recommendedName>
        <fullName evidence="2">DNA-(apurinic or apyrimidinic site) lyase</fullName>
        <ecNumber evidence="2">4.2.99.18</ecNumber>
    </recommendedName>
</protein>
<keyword evidence="4" id="KW-0378">Hydrolase</keyword>
<dbReference type="RefSeq" id="WP_134671641.1">
    <property type="nucleotide sequence ID" value="NZ_CP082289.1"/>
</dbReference>
<accession>A0ABD5MIB9</accession>
<evidence type="ECO:0000256" key="8">
    <source>
        <dbReference type="ARBA" id="ARBA00023295"/>
    </source>
</evidence>
<comment type="catalytic activity">
    <reaction evidence="9">
        <text>2'-deoxyribonucleotide-(2'-deoxyribose 5'-phosphate)-2'-deoxyribonucleotide-DNA = a 3'-end 2'-deoxyribonucleotide-(2,3-dehydro-2,3-deoxyribose 5'-phosphate)-DNA + a 5'-end 5'-phospho-2'-deoxyribonucleoside-DNA + H(+)</text>
        <dbReference type="Rhea" id="RHEA:66592"/>
        <dbReference type="Rhea" id="RHEA-COMP:13180"/>
        <dbReference type="Rhea" id="RHEA-COMP:16897"/>
        <dbReference type="Rhea" id="RHEA-COMP:17067"/>
        <dbReference type="ChEBI" id="CHEBI:15378"/>
        <dbReference type="ChEBI" id="CHEBI:136412"/>
        <dbReference type="ChEBI" id="CHEBI:157695"/>
        <dbReference type="ChEBI" id="CHEBI:167181"/>
        <dbReference type="EC" id="4.2.99.18"/>
    </reaction>
</comment>
<dbReference type="GO" id="GO:0019104">
    <property type="term" value="F:DNA N-glycosylase activity"/>
    <property type="evidence" value="ECO:0007669"/>
    <property type="project" value="UniProtKB-ARBA"/>
</dbReference>
<dbReference type="SUPFAM" id="SSF55945">
    <property type="entry name" value="TATA-box binding protein-like"/>
    <property type="match status" value="1"/>
</dbReference>
<sequence>MYSGSLSIPGSVGRLDLQATLESAQSFLWQRVDGGMYEETAVSGGGHWYYTVVEDDLVFARQQSGRLDWQATTDAAGILRRQLRLDDDLDEIFTSFPEEPTLEKAKRQYPGLRVVRDPFFPCLISFVCSARMPVKRIHALQSSLAQEFGSPVHVDGSTYYAFPRPDQLMAASESDLRNLGLGFRAPYVERTTQMVADGDITEAFLRDRSYAEVHEDLQSFPGVGPKIADCVSLFAFGHLEAVPIDTWTRRLIERYYPGDVADSYDATATAFRDRFGEYAGYAQTYLFHYERS</sequence>
<keyword evidence="5" id="KW-0234">DNA repair</keyword>
<gene>
    <name evidence="11" type="ORF">ACFFOL_04955</name>
</gene>
<evidence type="ECO:0000256" key="4">
    <source>
        <dbReference type="ARBA" id="ARBA00022801"/>
    </source>
</evidence>
<dbReference type="EMBL" id="JBHMAJ010000004">
    <property type="protein sequence ID" value="MFB9823534.1"/>
    <property type="molecule type" value="Genomic_DNA"/>
</dbReference>
<reference evidence="11" key="1">
    <citation type="submission" date="2024-09" db="EMBL/GenBank/DDBJ databases">
        <authorList>
            <person name="Sun Q."/>
        </authorList>
    </citation>
    <scope>NUCLEOTIDE SEQUENCE [LARGE SCALE GENOMIC DNA]</scope>
    <source>
        <strain evidence="11">JCM 31273</strain>
    </source>
</reference>
<dbReference type="PANTHER" id="PTHR10242:SF2">
    <property type="entry name" value="N-GLYCOSYLASE_DNA LYASE"/>
    <property type="match status" value="1"/>
</dbReference>
<evidence type="ECO:0000256" key="5">
    <source>
        <dbReference type="ARBA" id="ARBA00023204"/>
    </source>
</evidence>
<dbReference type="InterPro" id="IPR011257">
    <property type="entry name" value="DNA_glycosylase"/>
</dbReference>
<evidence type="ECO:0000313" key="11">
    <source>
        <dbReference type="EMBL" id="MFB9823534.1"/>
    </source>
</evidence>
<evidence type="ECO:0000259" key="10">
    <source>
        <dbReference type="SMART" id="SM00478"/>
    </source>
</evidence>
<keyword evidence="6" id="KW-0456">Lyase</keyword>
<evidence type="ECO:0000256" key="3">
    <source>
        <dbReference type="ARBA" id="ARBA00022763"/>
    </source>
</evidence>
<dbReference type="Gene3D" id="1.10.1670.10">
    <property type="entry name" value="Helix-hairpin-Helix base-excision DNA repair enzymes (C-terminal)"/>
    <property type="match status" value="1"/>
</dbReference>
<organism evidence="11 12">
    <name type="scientific">Halobaculum roseum</name>
    <dbReference type="NCBI Taxonomy" id="2175149"/>
    <lineage>
        <taxon>Archaea</taxon>
        <taxon>Methanobacteriati</taxon>
        <taxon>Methanobacteriota</taxon>
        <taxon>Stenosarchaea group</taxon>
        <taxon>Halobacteria</taxon>
        <taxon>Halobacteriales</taxon>
        <taxon>Haloferacaceae</taxon>
        <taxon>Halobaculum</taxon>
    </lineage>
</organism>
<proteinExistence type="inferred from homology"/>
<keyword evidence="7" id="KW-0511">Multifunctional enzyme</keyword>
<name>A0ABD5MIB9_9EURY</name>
<dbReference type="InterPro" id="IPR023170">
    <property type="entry name" value="HhH_base_excis_C"/>
</dbReference>
<evidence type="ECO:0000313" key="12">
    <source>
        <dbReference type="Proteomes" id="UP001589595"/>
    </source>
</evidence>
<dbReference type="CDD" id="cd00056">
    <property type="entry name" value="ENDO3c"/>
    <property type="match status" value="1"/>
</dbReference>
<dbReference type="Proteomes" id="UP001589595">
    <property type="component" value="Unassembled WGS sequence"/>
</dbReference>
<evidence type="ECO:0000256" key="9">
    <source>
        <dbReference type="ARBA" id="ARBA00044632"/>
    </source>
</evidence>
<keyword evidence="8" id="KW-0326">Glycosidase</keyword>
<dbReference type="EC" id="4.2.99.18" evidence="2"/>
<dbReference type="Pfam" id="PF07934">
    <property type="entry name" value="OGG_N"/>
    <property type="match status" value="1"/>
</dbReference>
<dbReference type="InterPro" id="IPR052054">
    <property type="entry name" value="Oxidative_DNA_repair_enzyme"/>
</dbReference>
<comment type="caution">
    <text evidence="11">The sequence shown here is derived from an EMBL/GenBank/DDBJ whole genome shotgun (WGS) entry which is preliminary data.</text>
</comment>
<dbReference type="SUPFAM" id="SSF48150">
    <property type="entry name" value="DNA-glycosylase"/>
    <property type="match status" value="1"/>
</dbReference>
<keyword evidence="12" id="KW-1185">Reference proteome</keyword>
<evidence type="ECO:0000256" key="1">
    <source>
        <dbReference type="ARBA" id="ARBA00010679"/>
    </source>
</evidence>
<dbReference type="Gene3D" id="1.10.340.30">
    <property type="entry name" value="Hypothetical protein, domain 2"/>
    <property type="match status" value="1"/>
</dbReference>
<dbReference type="SMART" id="SM00478">
    <property type="entry name" value="ENDO3c"/>
    <property type="match status" value="1"/>
</dbReference>
<feature type="domain" description="HhH-GPD" evidence="10">
    <location>
        <begin position="128"/>
        <end position="291"/>
    </location>
</feature>
<dbReference type="Pfam" id="PF00730">
    <property type="entry name" value="HhH-GPD"/>
    <property type="match status" value="1"/>
</dbReference>
<evidence type="ECO:0000256" key="2">
    <source>
        <dbReference type="ARBA" id="ARBA00012720"/>
    </source>
</evidence>
<dbReference type="AlphaFoldDB" id="A0ABD5MIB9"/>
<evidence type="ECO:0000256" key="6">
    <source>
        <dbReference type="ARBA" id="ARBA00023239"/>
    </source>
</evidence>